<keyword evidence="4" id="KW-1185">Reference proteome</keyword>
<dbReference type="EMBL" id="LT629708">
    <property type="protein sequence ID" value="SDP45079.1"/>
    <property type="molecule type" value="Genomic_DNA"/>
</dbReference>
<organism evidence="1 3">
    <name type="scientific">Pseudomonas extremorientalis</name>
    <dbReference type="NCBI Taxonomy" id="169669"/>
    <lineage>
        <taxon>Bacteria</taxon>
        <taxon>Pseudomonadati</taxon>
        <taxon>Pseudomonadota</taxon>
        <taxon>Gammaproteobacteria</taxon>
        <taxon>Pseudomonadales</taxon>
        <taxon>Pseudomonadaceae</taxon>
        <taxon>Pseudomonas</taxon>
    </lineage>
</organism>
<name>A0A1H0SU24_9PSED</name>
<dbReference type="Proteomes" id="UP000181686">
    <property type="component" value="Unassembled WGS sequence"/>
</dbReference>
<reference evidence="2 4" key="2">
    <citation type="submission" date="2016-10" db="EMBL/GenBank/DDBJ databases">
        <authorList>
            <person name="Varghese N."/>
            <person name="Submissions S."/>
        </authorList>
    </citation>
    <scope>NUCLEOTIDE SEQUENCE [LARGE SCALE GENOMIC DNA]</scope>
    <source>
        <strain evidence="2 4">BS2774</strain>
    </source>
</reference>
<evidence type="ECO:0000313" key="4">
    <source>
        <dbReference type="Proteomes" id="UP000182654"/>
    </source>
</evidence>
<dbReference type="InterPro" id="IPR029278">
    <property type="entry name" value="Imm26"/>
</dbReference>
<dbReference type="Pfam" id="PF15428">
    <property type="entry name" value="Imm26"/>
    <property type="match status" value="1"/>
</dbReference>
<evidence type="ECO:0000313" key="3">
    <source>
        <dbReference type="Proteomes" id="UP000181686"/>
    </source>
</evidence>
<accession>A0A1H0SU24</accession>
<gene>
    <name evidence="1" type="ORF">BFN10_09855</name>
    <name evidence="2" type="ORF">SAMN04490184_3410</name>
</gene>
<dbReference type="AlphaFoldDB" id="A0A1H0SU24"/>
<protein>
    <submittedName>
        <fullName evidence="2">Immunity protein 26</fullName>
    </submittedName>
</protein>
<dbReference type="EMBL" id="MDGK01000018">
    <property type="protein sequence ID" value="OIN10396.1"/>
    <property type="molecule type" value="Genomic_DNA"/>
</dbReference>
<evidence type="ECO:0000313" key="1">
    <source>
        <dbReference type="EMBL" id="OIN10396.1"/>
    </source>
</evidence>
<dbReference type="Proteomes" id="UP000182654">
    <property type="component" value="Chromosome I"/>
</dbReference>
<evidence type="ECO:0000313" key="2">
    <source>
        <dbReference type="EMBL" id="SDP45079.1"/>
    </source>
</evidence>
<sequence>MKTLKAPKPGDLFYIPALNASDEPGFVIARYIELIPPALGHLIEVFEKLYTQIPTSISEVDTSKRLFRPIFCSMRFSDIPRWKILFSDPDYTKSTSDYDRIQFAFESEFWTGGVSTPASEEQLVNIEPSICWRMHHIIFRVIAHLRGALTEDEAMDYEHLPDDLRIDSVTASERVNKAVLHTQELFDSK</sequence>
<reference evidence="1 3" key="1">
    <citation type="submission" date="2016-08" db="EMBL/GenBank/DDBJ databases">
        <title>Draft genome sequence of the type strain of Pseudomonas extremorientalis LMG 19695T isolated from drinking water reservoir.</title>
        <authorList>
            <person name="Tambong J.T."/>
        </authorList>
    </citation>
    <scope>NUCLEOTIDE SEQUENCE [LARGE SCALE GENOMIC DNA]</scope>
    <source>
        <strain evidence="1 3">LMG 19695</strain>
    </source>
</reference>
<proteinExistence type="predicted"/>
<dbReference type="RefSeq" id="WP_071489531.1">
    <property type="nucleotide sequence ID" value="NZ_LT629708.1"/>
</dbReference>